<evidence type="ECO:0000313" key="1">
    <source>
        <dbReference type="EMBL" id="MFB5267821.1"/>
    </source>
</evidence>
<dbReference type="Gene3D" id="3.20.20.80">
    <property type="entry name" value="Glycosidases"/>
    <property type="match status" value="1"/>
</dbReference>
<organism evidence="1 2">
    <name type="scientific">Paenibacillus enshidis</name>
    <dbReference type="NCBI Taxonomy" id="1458439"/>
    <lineage>
        <taxon>Bacteria</taxon>
        <taxon>Bacillati</taxon>
        <taxon>Bacillota</taxon>
        <taxon>Bacilli</taxon>
        <taxon>Bacillales</taxon>
        <taxon>Paenibacillaceae</taxon>
        <taxon>Paenibacillus</taxon>
    </lineage>
</organism>
<evidence type="ECO:0000313" key="2">
    <source>
        <dbReference type="Proteomes" id="UP001580346"/>
    </source>
</evidence>
<dbReference type="EMBL" id="JBHHMI010000010">
    <property type="protein sequence ID" value="MFB5267821.1"/>
    <property type="molecule type" value="Genomic_DNA"/>
</dbReference>
<name>A0ABV5AXE9_9BACL</name>
<protein>
    <submittedName>
        <fullName evidence="1">Uncharacterized protein</fullName>
    </submittedName>
</protein>
<dbReference type="InterPro" id="IPR028212">
    <property type="entry name" value="GHL6"/>
</dbReference>
<dbReference type="Pfam" id="PF14871">
    <property type="entry name" value="GHL6"/>
    <property type="match status" value="1"/>
</dbReference>
<dbReference type="RefSeq" id="WP_375355823.1">
    <property type="nucleotide sequence ID" value="NZ_JBHHMI010000010.1"/>
</dbReference>
<dbReference type="InterPro" id="IPR017853">
    <property type="entry name" value="GH"/>
</dbReference>
<keyword evidence="2" id="KW-1185">Reference proteome</keyword>
<accession>A0ABV5AXE9</accession>
<gene>
    <name evidence="1" type="ORF">ACE41H_13665</name>
</gene>
<dbReference type="SUPFAM" id="SSF51445">
    <property type="entry name" value="(Trans)glycosidases"/>
    <property type="match status" value="1"/>
</dbReference>
<comment type="caution">
    <text evidence="1">The sequence shown here is derived from an EMBL/GenBank/DDBJ whole genome shotgun (WGS) entry which is preliminary data.</text>
</comment>
<dbReference type="Proteomes" id="UP001580346">
    <property type="component" value="Unassembled WGS sequence"/>
</dbReference>
<reference evidence="1 2" key="1">
    <citation type="submission" date="2024-09" db="EMBL/GenBank/DDBJ databases">
        <title>Paenibacillus zeirhizospherea sp. nov., isolated from surface of the maize (Zea mays) roots in a horticulture field, Hungary.</title>
        <authorList>
            <person name="Marton D."/>
            <person name="Farkas M."/>
            <person name="Bedics A."/>
            <person name="Toth E."/>
            <person name="Tancsics A."/>
            <person name="Boka K."/>
            <person name="Maroti G."/>
            <person name="Kriszt B."/>
            <person name="Cserhati M."/>
        </authorList>
    </citation>
    <scope>NUCLEOTIDE SEQUENCE [LARGE SCALE GENOMIC DNA]</scope>
    <source>
        <strain evidence="1 2">KCTC 33519</strain>
    </source>
</reference>
<proteinExistence type="predicted"/>
<sequence>MKRMNWWTANKLRLIQNNLRETDADLDVGLLMEELQQFRANTLMINAGGIFAFYPSGLEHQVVTPYLKKDLLGEVIAQAHARNIRVIARFDFSKAYESLFAVHPEWFYRDREGREVNYFGIVHTCLNGDNCSNVGAAVGV</sequence>